<dbReference type="GO" id="GO:0016787">
    <property type="term" value="F:hydrolase activity"/>
    <property type="evidence" value="ECO:0007669"/>
    <property type="project" value="UniProtKB-KW"/>
</dbReference>
<dbReference type="EMBL" id="CP036276">
    <property type="protein sequence ID" value="QDU47575.1"/>
    <property type="molecule type" value="Genomic_DNA"/>
</dbReference>
<name>A0A517ZYK5_9PLAN</name>
<reference evidence="2 3" key="1">
    <citation type="submission" date="2019-02" db="EMBL/GenBank/DDBJ databases">
        <title>Deep-cultivation of Planctomycetes and their phenomic and genomic characterization uncovers novel biology.</title>
        <authorList>
            <person name="Wiegand S."/>
            <person name="Jogler M."/>
            <person name="Boedeker C."/>
            <person name="Pinto D."/>
            <person name="Vollmers J."/>
            <person name="Rivas-Marin E."/>
            <person name="Kohn T."/>
            <person name="Peeters S.H."/>
            <person name="Heuer A."/>
            <person name="Rast P."/>
            <person name="Oberbeckmann S."/>
            <person name="Bunk B."/>
            <person name="Jeske O."/>
            <person name="Meyerdierks A."/>
            <person name="Storesund J.E."/>
            <person name="Kallscheuer N."/>
            <person name="Luecker S."/>
            <person name="Lage O.M."/>
            <person name="Pohl T."/>
            <person name="Merkel B.J."/>
            <person name="Hornburger P."/>
            <person name="Mueller R.-W."/>
            <person name="Bruemmer F."/>
            <person name="Labrenz M."/>
            <person name="Spormann A.M."/>
            <person name="Op den Camp H."/>
            <person name="Overmann J."/>
            <person name="Amann R."/>
            <person name="Jetten M.S.M."/>
            <person name="Mascher T."/>
            <person name="Medema M.H."/>
            <person name="Devos D.P."/>
            <person name="Kaster A.-K."/>
            <person name="Ovreas L."/>
            <person name="Rohde M."/>
            <person name="Galperin M.Y."/>
            <person name="Jogler C."/>
        </authorList>
    </citation>
    <scope>NUCLEOTIDE SEQUENCE [LARGE SCALE GENOMIC DNA]</scope>
    <source>
        <strain evidence="2 3">Mal52</strain>
    </source>
</reference>
<dbReference type="RefSeq" id="WP_197534548.1">
    <property type="nucleotide sequence ID" value="NZ_CP036276.1"/>
</dbReference>
<evidence type="ECO:0000259" key="1">
    <source>
        <dbReference type="Pfam" id="PF04909"/>
    </source>
</evidence>
<keyword evidence="2" id="KW-0378">Hydrolase</keyword>
<evidence type="ECO:0000313" key="2">
    <source>
        <dbReference type="EMBL" id="QDU47575.1"/>
    </source>
</evidence>
<accession>A0A517ZYK5</accession>
<sequence length="332" mass="37856">MTNSSGSTLLRPCDREFYERELASFLPDRIYDAHCHLGKSEFAPSLTPAGYDTVGYAEYRELMSDLHPGADLAALFLPIFSMQHRDRFPDASAWVAQEVVHDPRCRGEFFIAADDDPEWVREEVRRLGLHGLKCYHITAATQPTWDAQIPDFLPEPLVKIAHEEELVITLHMVRSRAVADPQNIHWIRHYCETYPGMRLILAHSARGFQPAHNLEGLPHLKGLDNLYFDTSANCEPIAHQAIIRILGHERLMYGSDVPVSHLRGRSLGAADSFVWLYEETPVWGEKHNKIEPVLIGLEHLRSIKWACWSERLSDSAVEDIFWNNAARMLGVD</sequence>
<gene>
    <name evidence="2" type="ORF">Mal52_61100</name>
</gene>
<keyword evidence="3" id="KW-1185">Reference proteome</keyword>
<protein>
    <submittedName>
        <fullName evidence="2">Amidohydrolase</fullName>
    </submittedName>
</protein>
<dbReference type="KEGG" id="sdyn:Mal52_61100"/>
<dbReference type="InterPro" id="IPR032466">
    <property type="entry name" value="Metal_Hydrolase"/>
</dbReference>
<feature type="domain" description="Amidohydrolase-related" evidence="1">
    <location>
        <begin position="32"/>
        <end position="330"/>
    </location>
</feature>
<dbReference type="Gene3D" id="3.20.20.140">
    <property type="entry name" value="Metal-dependent hydrolases"/>
    <property type="match status" value="1"/>
</dbReference>
<proteinExistence type="predicted"/>
<dbReference type="InterPro" id="IPR006680">
    <property type="entry name" value="Amidohydro-rel"/>
</dbReference>
<dbReference type="SUPFAM" id="SSF51556">
    <property type="entry name" value="Metallo-dependent hydrolases"/>
    <property type="match status" value="1"/>
</dbReference>
<evidence type="ECO:0000313" key="3">
    <source>
        <dbReference type="Proteomes" id="UP000319383"/>
    </source>
</evidence>
<dbReference type="Pfam" id="PF04909">
    <property type="entry name" value="Amidohydro_2"/>
    <property type="match status" value="1"/>
</dbReference>
<dbReference type="Proteomes" id="UP000319383">
    <property type="component" value="Chromosome"/>
</dbReference>
<dbReference type="AlphaFoldDB" id="A0A517ZYK5"/>
<organism evidence="2 3">
    <name type="scientific">Symmachiella dynata</name>
    <dbReference type="NCBI Taxonomy" id="2527995"/>
    <lineage>
        <taxon>Bacteria</taxon>
        <taxon>Pseudomonadati</taxon>
        <taxon>Planctomycetota</taxon>
        <taxon>Planctomycetia</taxon>
        <taxon>Planctomycetales</taxon>
        <taxon>Planctomycetaceae</taxon>
        <taxon>Symmachiella</taxon>
    </lineage>
</organism>